<dbReference type="InterPro" id="IPR051807">
    <property type="entry name" value="Sec-metab_biosynth-assoc"/>
</dbReference>
<sequence>MPLYICYCLDTPEGQLLRSLHKGAHKAESLKSRAAGTTVLGRALMSDEYTHKAGSPARTPEPEENSGVHPGIVGSVMFYRFPHIDQAWDRIRRDPYWVNGVWDHSKVTVVELDPEDSDHTVVFG</sequence>
<dbReference type="SUPFAM" id="SSF54909">
    <property type="entry name" value="Dimeric alpha+beta barrel"/>
    <property type="match status" value="1"/>
</dbReference>
<gene>
    <name evidence="1" type="ORF">CC85DRAFT_258049</name>
</gene>
<name>A0A0J0XRH1_9TREE</name>
<dbReference type="Gene3D" id="3.30.70.1060">
    <property type="entry name" value="Dimeric alpha+beta barrel"/>
    <property type="match status" value="1"/>
</dbReference>
<protein>
    <recommendedName>
        <fullName evidence="3">YCII-related domain-containing protein</fullName>
    </recommendedName>
</protein>
<dbReference type="PANTHER" id="PTHR33606">
    <property type="entry name" value="PROTEIN YCII"/>
    <property type="match status" value="1"/>
</dbReference>
<dbReference type="Proteomes" id="UP000053611">
    <property type="component" value="Unassembled WGS sequence"/>
</dbReference>
<evidence type="ECO:0008006" key="3">
    <source>
        <dbReference type="Google" id="ProtNLM"/>
    </source>
</evidence>
<dbReference type="RefSeq" id="XP_018280179.1">
    <property type="nucleotide sequence ID" value="XM_018420764.1"/>
</dbReference>
<dbReference type="InterPro" id="IPR011008">
    <property type="entry name" value="Dimeric_a/b-barrel"/>
</dbReference>
<dbReference type="AlphaFoldDB" id="A0A0J0XRH1"/>
<evidence type="ECO:0000313" key="1">
    <source>
        <dbReference type="EMBL" id="KLT43688.1"/>
    </source>
</evidence>
<dbReference type="EMBL" id="KQ087192">
    <property type="protein sequence ID" value="KLT43688.1"/>
    <property type="molecule type" value="Genomic_DNA"/>
</dbReference>
<evidence type="ECO:0000313" key="2">
    <source>
        <dbReference type="Proteomes" id="UP000053611"/>
    </source>
</evidence>
<organism evidence="1 2">
    <name type="scientific">Cutaneotrichosporon oleaginosum</name>
    <dbReference type="NCBI Taxonomy" id="879819"/>
    <lineage>
        <taxon>Eukaryota</taxon>
        <taxon>Fungi</taxon>
        <taxon>Dikarya</taxon>
        <taxon>Basidiomycota</taxon>
        <taxon>Agaricomycotina</taxon>
        <taxon>Tremellomycetes</taxon>
        <taxon>Trichosporonales</taxon>
        <taxon>Trichosporonaceae</taxon>
        <taxon>Cutaneotrichosporon</taxon>
    </lineage>
</organism>
<reference evidence="1 2" key="1">
    <citation type="submission" date="2015-03" db="EMBL/GenBank/DDBJ databases">
        <title>Genomics and transcriptomics of the oil-accumulating basidiomycete yeast T. oleaginosus allow insights into substrate utilization and the diverse evolutionary trajectories of mating systems in fungi.</title>
        <authorList>
            <consortium name="DOE Joint Genome Institute"/>
            <person name="Kourist R."/>
            <person name="Kracht O."/>
            <person name="Bracharz F."/>
            <person name="Lipzen A."/>
            <person name="Nolan M."/>
            <person name="Ohm R."/>
            <person name="Grigoriev I."/>
            <person name="Sun S."/>
            <person name="Heitman J."/>
            <person name="Bruck T."/>
            <person name="Nowrousian M."/>
        </authorList>
    </citation>
    <scope>NUCLEOTIDE SEQUENCE [LARGE SCALE GENOMIC DNA]</scope>
    <source>
        <strain evidence="1 2">IBC0246</strain>
    </source>
</reference>
<proteinExistence type="predicted"/>
<accession>A0A0J0XRH1</accession>
<dbReference type="PANTHER" id="PTHR33606:SF3">
    <property type="entry name" value="PROTEIN YCII"/>
    <property type="match status" value="1"/>
</dbReference>
<dbReference type="GeneID" id="28981367"/>
<keyword evidence="2" id="KW-1185">Reference proteome</keyword>
<dbReference type="OrthoDB" id="5519740at2759"/>